<protein>
    <recommendedName>
        <fullName evidence="6">Mitochondrial inner membrane protein Mpv17</fullName>
    </recommendedName>
</protein>
<evidence type="ECO:0000313" key="8">
    <source>
        <dbReference type="EMBL" id="CAF1264220.1"/>
    </source>
</evidence>
<evidence type="ECO:0000256" key="3">
    <source>
        <dbReference type="ARBA" id="ARBA00022692"/>
    </source>
</evidence>
<dbReference type="AlphaFoldDB" id="A0A815B2Y9"/>
<evidence type="ECO:0000256" key="2">
    <source>
        <dbReference type="ARBA" id="ARBA00006824"/>
    </source>
</evidence>
<dbReference type="Pfam" id="PF04117">
    <property type="entry name" value="Mpv17_PMP22"/>
    <property type="match status" value="1"/>
</dbReference>
<gene>
    <name evidence="8" type="ORF">BJG266_LOCUS30293</name>
    <name evidence="9" type="ORF">QVE165_LOCUS37954</name>
</gene>
<keyword evidence="3 7" id="KW-0812">Transmembrane</keyword>
<feature type="transmembrane region" description="Helical" evidence="7">
    <location>
        <begin position="113"/>
        <end position="134"/>
    </location>
</feature>
<evidence type="ECO:0000313" key="10">
    <source>
        <dbReference type="Proteomes" id="UP000663832"/>
    </source>
</evidence>
<keyword evidence="10" id="KW-1185">Reference proteome</keyword>
<keyword evidence="5 7" id="KW-0472">Membrane</keyword>
<accession>A0A815B2Y9</accession>
<dbReference type="GO" id="GO:0016020">
    <property type="term" value="C:membrane"/>
    <property type="evidence" value="ECO:0007669"/>
    <property type="project" value="UniProtKB-SubCell"/>
</dbReference>
<reference evidence="8" key="1">
    <citation type="submission" date="2021-02" db="EMBL/GenBank/DDBJ databases">
        <authorList>
            <person name="Nowell W R."/>
        </authorList>
    </citation>
    <scope>NUCLEOTIDE SEQUENCE</scope>
</reference>
<sequence length="243" mass="26817">MTFHGTNIIKIATQTLQGWRSLVKPYIITTVAIGSSVTTGDLICQYLESHKKGPDGKRNIPPSSSMLSWWDRERSRIMCTTAVLVSTPWSFTLARTVERLFPGKRGIQIAKKILTNTLLAPINISLVFTAIILLQGHSLRTARTKIKNDMPKTFVIGSFYWPFISFINFRFIPLDYRPIIGSIAGALWNIYVSSAANNPKLNPDGSIKASAGPAPTLLAETSGTGVPALQEAWKTVDQNKKDL</sequence>
<proteinExistence type="inferred from homology"/>
<comment type="subcellular location">
    <subcellularLocation>
        <location evidence="1">Membrane</location>
        <topology evidence="1">Multi-pass membrane protein</topology>
    </subcellularLocation>
</comment>
<keyword evidence="4 7" id="KW-1133">Transmembrane helix</keyword>
<dbReference type="EMBL" id="CAJNOI010000387">
    <property type="protein sequence ID" value="CAF1264220.1"/>
    <property type="molecule type" value="Genomic_DNA"/>
</dbReference>
<dbReference type="GO" id="GO:0005737">
    <property type="term" value="C:cytoplasm"/>
    <property type="evidence" value="ECO:0007669"/>
    <property type="project" value="TreeGrafter"/>
</dbReference>
<feature type="transmembrane region" description="Helical" evidence="7">
    <location>
        <begin position="154"/>
        <end position="172"/>
    </location>
</feature>
<evidence type="ECO:0000256" key="5">
    <source>
        <dbReference type="ARBA" id="ARBA00023136"/>
    </source>
</evidence>
<dbReference type="OrthoDB" id="10267969at2759"/>
<name>A0A815B2Y9_9BILA</name>
<comment type="caution">
    <text evidence="8">The sequence shown here is derived from an EMBL/GenBank/DDBJ whole genome shotgun (WGS) entry which is preliminary data.</text>
</comment>
<comment type="similarity">
    <text evidence="2 7">Belongs to the peroxisomal membrane protein PXMP2/4 family.</text>
</comment>
<dbReference type="InterPro" id="IPR007248">
    <property type="entry name" value="Mpv17_PMP22"/>
</dbReference>
<dbReference type="PANTHER" id="PTHR11266">
    <property type="entry name" value="PEROXISOMAL MEMBRANE PROTEIN 2, PXMP2 MPV17"/>
    <property type="match status" value="1"/>
</dbReference>
<organism evidence="8 11">
    <name type="scientific">Adineta steineri</name>
    <dbReference type="NCBI Taxonomy" id="433720"/>
    <lineage>
        <taxon>Eukaryota</taxon>
        <taxon>Metazoa</taxon>
        <taxon>Spiralia</taxon>
        <taxon>Gnathifera</taxon>
        <taxon>Rotifera</taxon>
        <taxon>Eurotatoria</taxon>
        <taxon>Bdelloidea</taxon>
        <taxon>Adinetida</taxon>
        <taxon>Adinetidae</taxon>
        <taxon>Adineta</taxon>
    </lineage>
</organism>
<evidence type="ECO:0000256" key="6">
    <source>
        <dbReference type="ARBA" id="ARBA00049743"/>
    </source>
</evidence>
<evidence type="ECO:0000256" key="1">
    <source>
        <dbReference type="ARBA" id="ARBA00004141"/>
    </source>
</evidence>
<evidence type="ECO:0000256" key="4">
    <source>
        <dbReference type="ARBA" id="ARBA00022989"/>
    </source>
</evidence>
<evidence type="ECO:0000313" key="9">
    <source>
        <dbReference type="EMBL" id="CAF1417008.1"/>
    </source>
</evidence>
<dbReference type="Proteomes" id="UP000663832">
    <property type="component" value="Unassembled WGS sequence"/>
</dbReference>
<dbReference type="PANTHER" id="PTHR11266:SF17">
    <property type="entry name" value="PROTEIN MPV17"/>
    <property type="match status" value="1"/>
</dbReference>
<evidence type="ECO:0000313" key="11">
    <source>
        <dbReference type="Proteomes" id="UP000663877"/>
    </source>
</evidence>
<dbReference type="Proteomes" id="UP000663877">
    <property type="component" value="Unassembled WGS sequence"/>
</dbReference>
<dbReference type="EMBL" id="CAJNOM010000401">
    <property type="protein sequence ID" value="CAF1417008.1"/>
    <property type="molecule type" value="Genomic_DNA"/>
</dbReference>
<evidence type="ECO:0000256" key="7">
    <source>
        <dbReference type="RuleBase" id="RU363053"/>
    </source>
</evidence>